<accession>A0ABS2FJM5</accession>
<comment type="caution">
    <text evidence="1">The sequence shown here is derived from an EMBL/GenBank/DDBJ whole genome shotgun (WGS) entry which is preliminary data.</text>
</comment>
<keyword evidence="2" id="KW-1185">Reference proteome</keyword>
<name>A0ABS2FJM5_9CLOT</name>
<dbReference type="EMBL" id="JACJLL010000125">
    <property type="protein sequence ID" value="MBM6820531.1"/>
    <property type="molecule type" value="Genomic_DNA"/>
</dbReference>
<proteinExistence type="predicted"/>
<dbReference type="Proteomes" id="UP000767334">
    <property type="component" value="Unassembled WGS sequence"/>
</dbReference>
<organism evidence="1 2">
    <name type="scientific">Clostridium saudiense</name>
    <dbReference type="NCBI Taxonomy" id="1414720"/>
    <lineage>
        <taxon>Bacteria</taxon>
        <taxon>Bacillati</taxon>
        <taxon>Bacillota</taxon>
        <taxon>Clostridia</taxon>
        <taxon>Eubacteriales</taxon>
        <taxon>Clostridiaceae</taxon>
        <taxon>Clostridium</taxon>
    </lineage>
</organism>
<reference evidence="1 2" key="1">
    <citation type="journal article" date="2021" name="Sci. Rep.">
        <title>The distribution of antibiotic resistance genes in chicken gut microbiota commensals.</title>
        <authorList>
            <person name="Juricova H."/>
            <person name="Matiasovicova J."/>
            <person name="Kubasova T."/>
            <person name="Cejkova D."/>
            <person name="Rychlik I."/>
        </authorList>
    </citation>
    <scope>NUCLEOTIDE SEQUENCE [LARGE SCALE GENOMIC DNA]</scope>
    <source>
        <strain evidence="1 2">An435</strain>
    </source>
</reference>
<gene>
    <name evidence="1" type="ORF">H6A19_14540</name>
</gene>
<evidence type="ECO:0000313" key="1">
    <source>
        <dbReference type="EMBL" id="MBM6820531.1"/>
    </source>
</evidence>
<dbReference type="RefSeq" id="WP_195517367.1">
    <property type="nucleotide sequence ID" value="NZ_JACJLL010000125.1"/>
</dbReference>
<sequence>MEKKINLEEKIIQLKLEKRDLVLAGKSTSEIDKEIDNIKNELDKLSVGVK</sequence>
<protein>
    <submittedName>
        <fullName evidence="1">Uncharacterized protein</fullName>
    </submittedName>
</protein>
<evidence type="ECO:0000313" key="2">
    <source>
        <dbReference type="Proteomes" id="UP000767334"/>
    </source>
</evidence>